<keyword evidence="8" id="KW-0694">RNA-binding</keyword>
<accession>A0A5B9DDH9</accession>
<dbReference type="PANTHER" id="PTHR12636:SF5">
    <property type="entry name" value="RIBOSOMAL RNA SMALL SUBUNIT METHYLTRANSFERASE NEP1"/>
    <property type="match status" value="1"/>
</dbReference>
<evidence type="ECO:0000256" key="4">
    <source>
        <dbReference type="ARBA" id="ARBA00022603"/>
    </source>
</evidence>
<evidence type="ECO:0000256" key="2">
    <source>
        <dbReference type="ARBA" id="ARBA00022517"/>
    </source>
</evidence>
<keyword evidence="3" id="KW-0698">rRNA processing</keyword>
<reference evidence="9 10" key="2">
    <citation type="journal article" date="2024" name="Int. J. Syst. Evol. Microbiol.">
        <title>Promethearchaeum syntrophicum gen. nov., sp. nov., an anaerobic, obligately syntrophic archaeon, the first isolate of the lineage 'Asgard' archaea, and proposal of the new archaeal phylum Promethearchaeota phyl. nov. and kingdom Promethearchaeati regn. nov.</title>
        <authorList>
            <person name="Imachi H."/>
            <person name="Nobu M.K."/>
            <person name="Kato S."/>
            <person name="Takaki Y."/>
            <person name="Miyazaki M."/>
            <person name="Miyata M."/>
            <person name="Ogawara M."/>
            <person name="Saito Y."/>
            <person name="Sakai S."/>
            <person name="Tahara Y.O."/>
            <person name="Takano Y."/>
            <person name="Tasumi E."/>
            <person name="Uematsu K."/>
            <person name="Yoshimura T."/>
            <person name="Itoh T."/>
            <person name="Ohkuma M."/>
            <person name="Takai K."/>
        </authorList>
    </citation>
    <scope>NUCLEOTIDE SEQUENCE [LARGE SCALE GENOMIC DNA]</scope>
    <source>
        <strain evidence="9 10">MK-D1</strain>
    </source>
</reference>
<keyword evidence="2" id="KW-0690">Ribosome biogenesis</keyword>
<dbReference type="GO" id="GO:0070037">
    <property type="term" value="F:rRNA (pseudouridine) methyltransferase activity"/>
    <property type="evidence" value="ECO:0007669"/>
    <property type="project" value="InterPro"/>
</dbReference>
<dbReference type="AlphaFoldDB" id="A0A5B9DDH9"/>
<protein>
    <submittedName>
        <fullName evidence="9">Uncharacterized protein</fullName>
    </submittedName>
</protein>
<dbReference type="InterPro" id="IPR005304">
    <property type="entry name" value="Rbsml_bgen_MeTrfase_EMG1/NEP1"/>
</dbReference>
<dbReference type="InterPro" id="IPR029026">
    <property type="entry name" value="tRNA_m1G_MTases_N"/>
</dbReference>
<evidence type="ECO:0000256" key="3">
    <source>
        <dbReference type="ARBA" id="ARBA00022552"/>
    </source>
</evidence>
<gene>
    <name evidence="9" type="ORF">DSAG12_03202</name>
</gene>
<dbReference type="PANTHER" id="PTHR12636">
    <property type="entry name" value="NEP1/MRA1"/>
    <property type="match status" value="1"/>
</dbReference>
<dbReference type="InterPro" id="IPR029028">
    <property type="entry name" value="Alpha/beta_knot_MTases"/>
</dbReference>
<dbReference type="GO" id="GO:0019843">
    <property type="term" value="F:rRNA binding"/>
    <property type="evidence" value="ECO:0007669"/>
    <property type="project" value="UniProtKB-KW"/>
</dbReference>
<dbReference type="GeneID" id="41331172"/>
<keyword evidence="7" id="KW-0699">rRNA-binding</keyword>
<keyword evidence="6" id="KW-0949">S-adenosyl-L-methionine</keyword>
<dbReference type="GO" id="GO:0070475">
    <property type="term" value="P:rRNA base methylation"/>
    <property type="evidence" value="ECO:0007669"/>
    <property type="project" value="InterPro"/>
</dbReference>
<sequence length="230" mass="26593">MMTNPRMHIILTETALELIPKSLKKKPSTMKSIEKFGRAGQILDTSLHHSNMHTLENSQKRGRPDILHHFLLDTLGSPANIKGFLEIYFHCASGFYKVNSEMKCPRDYIRFKGLMFQLIRKGHIPPNQQPYLISRMDIDLKDWIKNNFNRKNTFIFSLNGKEASLETITSKFFNEANKCAVLIGGFQKNHFSDDILEIPSQMFALADRGYDSWIVTNRLLAKFELDLKLI</sequence>
<name>A0A5B9DDH9_9ARCH</name>
<organism evidence="9 10">
    <name type="scientific">Promethearchaeum syntrophicum</name>
    <dbReference type="NCBI Taxonomy" id="2594042"/>
    <lineage>
        <taxon>Archaea</taxon>
        <taxon>Promethearchaeati</taxon>
        <taxon>Promethearchaeota</taxon>
        <taxon>Promethearchaeia</taxon>
        <taxon>Promethearchaeales</taxon>
        <taxon>Promethearchaeaceae</taxon>
        <taxon>Promethearchaeum</taxon>
    </lineage>
</organism>
<keyword evidence="5" id="KW-0808">Transferase</keyword>
<dbReference type="SUPFAM" id="SSF75217">
    <property type="entry name" value="alpha/beta knot"/>
    <property type="match status" value="1"/>
</dbReference>
<dbReference type="EMBL" id="CP042905">
    <property type="protein sequence ID" value="QEE17369.1"/>
    <property type="molecule type" value="Genomic_DNA"/>
</dbReference>
<evidence type="ECO:0000256" key="5">
    <source>
        <dbReference type="ARBA" id="ARBA00022679"/>
    </source>
</evidence>
<dbReference type="RefSeq" id="WP_147664264.1">
    <property type="nucleotide sequence ID" value="NZ_CP042905.2"/>
</dbReference>
<keyword evidence="10" id="KW-1185">Reference proteome</keyword>
<dbReference type="Pfam" id="PF03587">
    <property type="entry name" value="EMG1"/>
    <property type="match status" value="1"/>
</dbReference>
<proteinExistence type="inferred from homology"/>
<evidence type="ECO:0000313" key="9">
    <source>
        <dbReference type="EMBL" id="QEE17369.1"/>
    </source>
</evidence>
<evidence type="ECO:0000256" key="6">
    <source>
        <dbReference type="ARBA" id="ARBA00022691"/>
    </source>
</evidence>
<dbReference type="Proteomes" id="UP000321408">
    <property type="component" value="Chromosome"/>
</dbReference>
<evidence type="ECO:0000256" key="7">
    <source>
        <dbReference type="ARBA" id="ARBA00022730"/>
    </source>
</evidence>
<evidence type="ECO:0000256" key="1">
    <source>
        <dbReference type="ARBA" id="ARBA00008115"/>
    </source>
</evidence>
<evidence type="ECO:0000313" key="10">
    <source>
        <dbReference type="Proteomes" id="UP000321408"/>
    </source>
</evidence>
<comment type="similarity">
    <text evidence="1">Belongs to the class IV-like SAM-binding methyltransferase superfamily. RNA methyltransferase NEP1 family.</text>
</comment>
<dbReference type="Gene3D" id="3.40.1280.10">
    <property type="match status" value="1"/>
</dbReference>
<reference evidence="9 10" key="1">
    <citation type="journal article" date="2020" name="Nature">
        <title>Isolation of an archaeon at the prokaryote-eukaryote interface.</title>
        <authorList>
            <person name="Imachi H."/>
            <person name="Nobu M.K."/>
            <person name="Nakahara N."/>
            <person name="Morono Y."/>
            <person name="Ogawara M."/>
            <person name="Takaki Y."/>
            <person name="Takano Y."/>
            <person name="Uematsu K."/>
            <person name="Ikuta T."/>
            <person name="Ito M."/>
            <person name="Matsui Y."/>
            <person name="Miyazaki M."/>
            <person name="Murata K."/>
            <person name="Saito Y."/>
            <person name="Sakai S."/>
            <person name="Song C."/>
            <person name="Tasumi E."/>
            <person name="Yamanaka Y."/>
            <person name="Yamaguchi T."/>
            <person name="Kamagata Y."/>
            <person name="Tamaki H."/>
            <person name="Takai K."/>
        </authorList>
    </citation>
    <scope>NUCLEOTIDE SEQUENCE [LARGE SCALE GENOMIC DNA]</scope>
    <source>
        <strain evidence="9 10">MK-D1</strain>
    </source>
</reference>
<dbReference type="KEGG" id="psyt:DSAG12_03202"/>
<dbReference type="OrthoDB" id="7612at2157"/>
<evidence type="ECO:0000256" key="8">
    <source>
        <dbReference type="ARBA" id="ARBA00022884"/>
    </source>
</evidence>
<keyword evidence="4" id="KW-0489">Methyltransferase</keyword>